<organism evidence="2 3">
    <name type="scientific">Spirosoma terrae</name>
    <dbReference type="NCBI Taxonomy" id="1968276"/>
    <lineage>
        <taxon>Bacteria</taxon>
        <taxon>Pseudomonadati</taxon>
        <taxon>Bacteroidota</taxon>
        <taxon>Cytophagia</taxon>
        <taxon>Cytophagales</taxon>
        <taxon>Cytophagaceae</taxon>
        <taxon>Spirosoma</taxon>
    </lineage>
</organism>
<feature type="chain" id="PRO_5026786840" description="PQQ-binding-like beta-propeller repeat protein" evidence="1">
    <location>
        <begin position="29"/>
        <end position="455"/>
    </location>
</feature>
<dbReference type="PANTHER" id="PTHR42754">
    <property type="entry name" value="ENDOGLUCANASE"/>
    <property type="match status" value="1"/>
</dbReference>
<gene>
    <name evidence="2" type="ORF">GK108_01450</name>
</gene>
<evidence type="ECO:0000313" key="2">
    <source>
        <dbReference type="EMBL" id="NDU93523.1"/>
    </source>
</evidence>
<accession>A0A6L9L3Y3</accession>
<dbReference type="Proteomes" id="UP000474175">
    <property type="component" value="Unassembled WGS sequence"/>
</dbReference>
<evidence type="ECO:0008006" key="4">
    <source>
        <dbReference type="Google" id="ProtNLM"/>
    </source>
</evidence>
<dbReference type="AlphaFoldDB" id="A0A6L9L3Y3"/>
<feature type="signal peptide" evidence="1">
    <location>
        <begin position="1"/>
        <end position="28"/>
    </location>
</feature>
<reference evidence="2 3" key="1">
    <citation type="submission" date="2020-02" db="EMBL/GenBank/DDBJ databases">
        <title>Draft genome sequence of two Spirosoma agri KCTC 52727 and Spirosoma terrae KCTC 52035.</title>
        <authorList>
            <person name="Rojas J."/>
            <person name="Ambika Manirajan B."/>
            <person name="Suarez C."/>
            <person name="Ratering S."/>
            <person name="Schnell S."/>
        </authorList>
    </citation>
    <scope>NUCLEOTIDE SEQUENCE [LARGE SCALE GENOMIC DNA]</scope>
    <source>
        <strain evidence="2 3">KCTC 52035</strain>
    </source>
</reference>
<sequence>MGKKYKKLFQFGCGVLVSLIQLSVSAQAPSIQWQRVINAPVYSNNLQAIKASNGGYALVYNGKVIRLSESGGILWDIEIQIPFPTTMYAEFITAIPDGSFMVLARNSYYWYLIRIENTGSVAWYKSFVEATRSTSTTERSFSSLIRTDDGGFLASDITQYGRNGTATILYKFDSEGNLTLTKSIINDYGNNARGSTRAEKIIQMNDGGYLLVGIATVKDLVTTSAWAARLTTQLDKIWQKNFSITEFDDVIQDPYQLGSYIAIGSESSSTTKTIKFDANGAISSEFTQSNRLSNSKSSLVKGAEGYTTVDVVNENSGDIRLQSLMSQGPSWAKRIGGSSTELIRSTVAADDGGYLLFGTTASIDGDLQGKTIAEITPWIVKISPPCNDMYYSTQAGNWDNPKTWSCGQIPTSIGVVHLNHAVVIPQSYSAKARQVIYDLPVQLKLEHGANLLLNP</sequence>
<keyword evidence="1" id="KW-0732">Signal</keyword>
<evidence type="ECO:0000256" key="1">
    <source>
        <dbReference type="SAM" id="SignalP"/>
    </source>
</evidence>
<keyword evidence="3" id="KW-1185">Reference proteome</keyword>
<dbReference type="RefSeq" id="WP_163941666.1">
    <property type="nucleotide sequence ID" value="NZ_JAAFZH010000001.1"/>
</dbReference>
<dbReference type="PANTHER" id="PTHR42754:SF1">
    <property type="entry name" value="LIPOPROTEIN"/>
    <property type="match status" value="1"/>
</dbReference>
<protein>
    <recommendedName>
        <fullName evidence="4">PQQ-binding-like beta-propeller repeat protein</fullName>
    </recommendedName>
</protein>
<proteinExistence type="predicted"/>
<name>A0A6L9L3Y3_9BACT</name>
<evidence type="ECO:0000313" key="3">
    <source>
        <dbReference type="Proteomes" id="UP000474175"/>
    </source>
</evidence>
<dbReference type="EMBL" id="JAAFZH010000001">
    <property type="protein sequence ID" value="NDU93523.1"/>
    <property type="molecule type" value="Genomic_DNA"/>
</dbReference>
<comment type="caution">
    <text evidence="2">The sequence shown here is derived from an EMBL/GenBank/DDBJ whole genome shotgun (WGS) entry which is preliminary data.</text>
</comment>